<feature type="domain" description="DUF3645" evidence="9">
    <location>
        <begin position="2381"/>
        <end position="2415"/>
    </location>
</feature>
<evidence type="ECO:0000256" key="1">
    <source>
        <dbReference type="ARBA" id="ARBA00000707"/>
    </source>
</evidence>
<evidence type="ECO:0000259" key="9">
    <source>
        <dbReference type="Pfam" id="PF12359"/>
    </source>
</evidence>
<evidence type="ECO:0000256" key="2">
    <source>
        <dbReference type="ARBA" id="ARBA00012759"/>
    </source>
</evidence>
<evidence type="ECO:0000256" key="6">
    <source>
        <dbReference type="ARBA" id="ARBA00022807"/>
    </source>
</evidence>
<organism evidence="11 12">
    <name type="scientific">Aspergillus cavernicola</name>
    <dbReference type="NCBI Taxonomy" id="176166"/>
    <lineage>
        <taxon>Eukaryota</taxon>
        <taxon>Fungi</taxon>
        <taxon>Dikarya</taxon>
        <taxon>Ascomycota</taxon>
        <taxon>Pezizomycotina</taxon>
        <taxon>Eurotiomycetes</taxon>
        <taxon>Eurotiomycetidae</taxon>
        <taxon>Eurotiales</taxon>
        <taxon>Aspergillaceae</taxon>
        <taxon>Aspergillus</taxon>
        <taxon>Aspergillus subgen. Nidulantes</taxon>
    </lineage>
</organism>
<evidence type="ECO:0000256" key="5">
    <source>
        <dbReference type="ARBA" id="ARBA00022801"/>
    </source>
</evidence>
<dbReference type="PANTHER" id="PTHR13367:SF34">
    <property type="match status" value="1"/>
</dbReference>
<accession>A0ABR4HM62</accession>
<dbReference type="EMBL" id="JBFXLS010000100">
    <property type="protein sequence ID" value="KAL2816576.1"/>
    <property type="molecule type" value="Genomic_DNA"/>
</dbReference>
<evidence type="ECO:0000256" key="4">
    <source>
        <dbReference type="ARBA" id="ARBA00022786"/>
    </source>
</evidence>
<feature type="region of interest" description="Disordered" evidence="7">
    <location>
        <begin position="171"/>
        <end position="192"/>
    </location>
</feature>
<feature type="domain" description="DUF6606" evidence="10">
    <location>
        <begin position="10"/>
        <end position="279"/>
    </location>
</feature>
<feature type="domain" description="DUF3638" evidence="8">
    <location>
        <begin position="2037"/>
        <end position="2258"/>
    </location>
</feature>
<evidence type="ECO:0000259" key="8">
    <source>
        <dbReference type="Pfam" id="PF12340"/>
    </source>
</evidence>
<comment type="caution">
    <text evidence="11">The sequence shown here is derived from an EMBL/GenBank/DDBJ whole genome shotgun (WGS) entry which is preliminary data.</text>
</comment>
<dbReference type="Proteomes" id="UP001610335">
    <property type="component" value="Unassembled WGS sequence"/>
</dbReference>
<evidence type="ECO:0000256" key="3">
    <source>
        <dbReference type="ARBA" id="ARBA00022670"/>
    </source>
</evidence>
<evidence type="ECO:0000313" key="11">
    <source>
        <dbReference type="EMBL" id="KAL2816576.1"/>
    </source>
</evidence>
<dbReference type="Pfam" id="PF12340">
    <property type="entry name" value="DUF3638"/>
    <property type="match status" value="1"/>
</dbReference>
<sequence length="3145" mass="357023">MSSKRDIFAFNHVFLPPKLPAKGDCTGADEILLLDKSIRALHDFRSYLPSDQADCIMVLVTMLSRLKRILDIHGSIIEVELQRALACLVTEGGFLPIHIREQNAAILMSRIEDKIHIELWELSPRNEAVTTTLGRLKRQFPGPTLAMDLDVFRNSGLQETMAQTLAKLSHQSVPGTKSKVKKSGAKHDEDRDTTHPKMVTEFFMAFLRPMCGDTQALQIQKNTREEVLWLDSRSPWRRSPLWLLIRVVLQLAFRRLSARKIIPNNLYKQFMVYLMSFILFTSQDTLPSENLHCMTAKICRRLHKLHLSYQPAWFELVQRALTVANERITTRWHNTMKEKAHHIDISSLAQLDFSGDVACTLSGLDQYLEQIQQHDDNNSLRSVRFHPISKLLQFKSSDIPTSLQSAHSDYTVYNLAVFEDWVSTSLDGWLELHVAVQSTCGRLAELIKKYHAAASDAYSSSPEGISIMLLTILELWIACDKSAVNAHRILSDYDPCIPISMFQSLLLPFQSQMERLARAEEYLNDRNRRVKHEGPGVFRDFGTTSCFSVSFFDGSDTHQKLYDAIEECAARKRQEKCSELCRMHERYRELYRRVDSMECTYNEVLVDREFNIRESRHSNSCIRCEIQRQADSMEIMVHEWPLPADCLRAKSTVFELQPPQPFTGWREASIHFILSVLRAGYLTHDVPAASYRPKNHNGLSSVFAGSRAAQRIEPLSQNKPHEGTHRKKRRIIDVRQEDVCLDNGMRCQYFDNTAGCFVSTFETTHDTAKSCMVKLPPSSSSLQEFLFRPADSPDGQPPNMVIASQDGCPKDMSLGEYKSLCVMPLGINIQWQNILRQLAMPSIVFKKSETFLFILQIINQAGPSTSSSILRKGHKILNDEPFALPMLDKIKDAAVRIEQNWESAQELSILISILSRVLSLSSSTRVQSDCLNLQSKFRKIAFQWVKVVAAKSSSTTDEAQRADLIARSAQIALICMGSFESEGAVLRRILQGEDDAAVFLQCCMIIHNTRHVLSLAHPVYRFLYHRWQMLCLRGSSYLANEIIENRSAALDIAIRRSWTAYRASSGWTAVQGVTEPWLSSYTTYISPGEGTLLMHFNLLTGELLINGLPLARLPADYERHESYNTLFGKSLLEVMPSTLPGMDFSCQRTYMGYETHLKKKQVPGTAEFDLCVRGVTKDQSWEFIPRRLLIGLVPDAFVENYAHWYNLNDQYVEFRPVDKPWHSSNSHWQMRRNELRTGWHVAKGEVSLINVRSPTAQLLSEIFEPIEQPLKLHCKLHHTSSALEIEIPRLRLGFDLQSGSSVIQSRQYRGMSIEMDQVLGTLIGLHNKLILASSDRQDRVVLIPEGPVSWEQEDIHIRVNIGWEAITTLHPYLVKDDLGYLADNGSLQSKLILCYMHALTSFCLPDPLTQKTGTEQALSILRSASLRSFAQLQPENAALLAKIAQLTPERRYYPANERVMQSVQWQKGLGFLTQHADFRKEVALIFQHDCRMGIFHPTVEVAHPPLPFVVTDLQKRDRIRSSIFRTSTFGAEDHTGDFDHVYSGLDAARNSTGASRVFQLCKIIQDKIPSARPLDAQELTSKLWKFLSHSQPTFGADALVAVTEMKYDASLLVDPNRFVASNWCRIHKLLCSESSLLDRFQLMIWLSTMAFAENPNMLVLETVASFYVIREMASICFPEQGPFTLSEGHEFNWRDLSSRLESARSRKTPASGLVREPCETPKQFKSRYTRTLEKNRTEACDQFLRHLELQWPVKFPSSPCSQGCPRFEVYFDKGQATLIVRKRFNTWFNNRQFRRYLTDIAQTLAHQPPQSVVMPNLPFPRLPQEQNILQGHGFICVDDLLDLVPPMPQIKQPNLPELLYARSHDAEPTISLNALLQALALQSKSQFEEDYVGHLRSSVRSLQVAKTSWNIKLDADGLHEVLSQFLHLCEVYTREIYTAITSFMMRSIAAAGCTDYGDSIDHKVLGIMAQVTHWPRVSSSLLLEQLTRHRWHCLPSGWKSIIIAYGCSITTLQWARRLVKLRNNRHDLVQELQNPGHTNWDPHDFPETLLLEIEHEILVRDVQEQIARQMRTCTPGRNVVMQLNMGEGKSSVIVPIVAAANADGVCLVRVLVAKPQSRQMLQMLISKLGGRLGRRVYLMPISRSLLLEETEANQLLQMCLECIHEGGVLLVQPEHMLSLKLMCIECFNTGREGVGQVLLKILELFLELSRDIIDESDENFSVKFELVYTMGAQSPLELSPDRWIIIHQLLDLVRMYGPEIKKHFPQSVELEQQKAGNFARLRLLHGDASESLLQRIGQHICDHGIASFTISRQPEEMRRAVLAYLLDKNPTNAVITKVEEAGFWTDSSMGSLFLLRGVLAQGVLQFCFGQKRWRVNYGPDSTRVPSTRLSVPYHAKDNPAPRSEFSHADVVIILTSLSYYYSGLTDDELYLTFDHLLKSDQADTEYHGWVADAPALPPAYHHLVGINLEDPIHCSNHVFPKLRAAKAVIDYFLASIVFPKELREFPHKLSSSGWDLGEVKTFPTVGFSGTNDSRLTLPLTVEQLDLSEQNHTNALVLEYLLRPENSVTFVPPRVKGSTTGAQILLELVSSLNPPAQVILDVGAQILELSNRQLAKHWLGMVPNNGRVQAVVFVDERDEICVLDRHDRVESLQVSPFAQQLEACFVFLDEAHTRGIDLKLPQTYRAAVTLGAGVAKDKLVQACMRMRKLGKGQSVVFCAPDEIKDKILSVTGKQNEADIEVSDVLRWAVSETWLDLRRSIPLWAIQGERFAYQRKVWYDSPNGQITMSIMKAQRFLEPESQSLESRYRARRKRGLSLHSRLGQDNFIDLILARCREFDNIDFTSTQLQEEQERELAPEIEQERQIQRPPRVKPKAHHLHVDLISFISTGIFKKSSGAYGPAFESLRDTSAAAFLDVTQFPSGLFVTTDFAETVQAPGGAQFISDSYQRSAQWVLTSTRDRSSSKMTVENMLVISPFEANQLHERIRSSTAVQMHLYAPRQSQAHSSLDTFALYNVPASYLIIEVPTSLRIQLNLFSGQLYMSSYKEYQEVCDFLGVASVKTIQGQTVALDGFILESKKMLMTNFDQSPLTFLRVLMSLIRKECQKIGKTHMGKLLDGKLLSPSDFSSDGGANLSNKHLHSGGVLTE</sequence>
<keyword evidence="5" id="KW-0378">Hydrolase</keyword>
<dbReference type="Pfam" id="PF12359">
    <property type="entry name" value="DUF3645"/>
    <property type="match status" value="1"/>
</dbReference>
<keyword evidence="3" id="KW-0645">Protease</keyword>
<dbReference type="EC" id="3.4.19.12" evidence="2"/>
<dbReference type="Pfam" id="PF20255">
    <property type="entry name" value="DUF6606"/>
    <property type="match status" value="1"/>
</dbReference>
<evidence type="ECO:0000259" key="10">
    <source>
        <dbReference type="Pfam" id="PF20255"/>
    </source>
</evidence>
<dbReference type="PANTHER" id="PTHR13367">
    <property type="entry name" value="UBIQUITIN THIOESTERASE"/>
    <property type="match status" value="1"/>
</dbReference>
<dbReference type="InterPro" id="IPR022105">
    <property type="entry name" value="DUF3645"/>
</dbReference>
<evidence type="ECO:0000256" key="7">
    <source>
        <dbReference type="SAM" id="MobiDB-lite"/>
    </source>
</evidence>
<feature type="region of interest" description="Disordered" evidence="7">
    <location>
        <begin position="2851"/>
        <end position="2870"/>
    </location>
</feature>
<dbReference type="InterPro" id="IPR046541">
    <property type="entry name" value="DUF6606"/>
</dbReference>
<evidence type="ECO:0000313" key="12">
    <source>
        <dbReference type="Proteomes" id="UP001610335"/>
    </source>
</evidence>
<protein>
    <recommendedName>
        <fullName evidence="2">ubiquitinyl hydrolase 1</fullName>
        <ecNumber evidence="2">3.4.19.12</ecNumber>
    </recommendedName>
</protein>
<comment type="catalytic activity">
    <reaction evidence="1">
        <text>Thiol-dependent hydrolysis of ester, thioester, amide, peptide and isopeptide bonds formed by the C-terminal Gly of ubiquitin (a 76-residue protein attached to proteins as an intracellular targeting signal).</text>
        <dbReference type="EC" id="3.4.19.12"/>
    </reaction>
</comment>
<feature type="compositionally biased region" description="Basic and acidic residues" evidence="7">
    <location>
        <begin position="2852"/>
        <end position="2864"/>
    </location>
</feature>
<gene>
    <name evidence="11" type="ORF">BDW59DRAFT_166300</name>
</gene>
<dbReference type="InterPro" id="IPR022099">
    <property type="entry name" value="DUF3638"/>
</dbReference>
<keyword evidence="6" id="KW-0788">Thiol protease</keyword>
<name>A0ABR4HM62_9EURO</name>
<keyword evidence="12" id="KW-1185">Reference proteome</keyword>
<dbReference type="InterPro" id="IPR051346">
    <property type="entry name" value="OTU_Deubiquitinase"/>
</dbReference>
<reference evidence="11 12" key="1">
    <citation type="submission" date="2024-07" db="EMBL/GenBank/DDBJ databases">
        <title>Section-level genome sequencing and comparative genomics of Aspergillus sections Usti and Cavernicolus.</title>
        <authorList>
            <consortium name="Lawrence Berkeley National Laboratory"/>
            <person name="Nybo J.L."/>
            <person name="Vesth T.C."/>
            <person name="Theobald S."/>
            <person name="Frisvad J.C."/>
            <person name="Larsen T.O."/>
            <person name="Kjaerboelling I."/>
            <person name="Rothschild-Mancinelli K."/>
            <person name="Lyhne E.K."/>
            <person name="Kogle M.E."/>
            <person name="Barry K."/>
            <person name="Clum A."/>
            <person name="Na H."/>
            <person name="Ledsgaard L."/>
            <person name="Lin J."/>
            <person name="Lipzen A."/>
            <person name="Kuo A."/>
            <person name="Riley R."/>
            <person name="Mondo S."/>
            <person name="LaButti K."/>
            <person name="Haridas S."/>
            <person name="Pangalinan J."/>
            <person name="Salamov A.A."/>
            <person name="Simmons B.A."/>
            <person name="Magnuson J.K."/>
            <person name="Chen J."/>
            <person name="Drula E."/>
            <person name="Henrissat B."/>
            <person name="Wiebenga A."/>
            <person name="Lubbers R.J."/>
            <person name="Gomes A.C."/>
            <person name="Makela M.R."/>
            <person name="Stajich J."/>
            <person name="Grigoriev I.V."/>
            <person name="Mortensen U.H."/>
            <person name="De vries R.P."/>
            <person name="Baker S.E."/>
            <person name="Andersen M.R."/>
        </authorList>
    </citation>
    <scope>NUCLEOTIDE SEQUENCE [LARGE SCALE GENOMIC DNA]</scope>
    <source>
        <strain evidence="11 12">CBS 600.67</strain>
    </source>
</reference>
<proteinExistence type="predicted"/>
<keyword evidence="4" id="KW-0833">Ubl conjugation pathway</keyword>